<dbReference type="EMBL" id="RJVU01029436">
    <property type="protein sequence ID" value="ROL48594.1"/>
    <property type="molecule type" value="Genomic_DNA"/>
</dbReference>
<evidence type="ECO:0000256" key="2">
    <source>
        <dbReference type="ARBA" id="ARBA00008921"/>
    </source>
</evidence>
<dbReference type="SMART" id="SM00060">
    <property type="entry name" value="FN3"/>
    <property type="match status" value="3"/>
</dbReference>
<reference evidence="12 13" key="1">
    <citation type="submission" date="2018-10" db="EMBL/GenBank/DDBJ databases">
        <title>Genome assembly for a Yunnan-Guizhou Plateau 3E fish, Anabarilius grahami (Regan), and its evolutionary and genetic applications.</title>
        <authorList>
            <person name="Jiang W."/>
        </authorList>
    </citation>
    <scope>NUCLEOTIDE SEQUENCE [LARGE SCALE GENOMIC DNA]</scope>
    <source>
        <strain evidence="12">AG-KIZ</strain>
        <tissue evidence="12">Muscle</tissue>
    </source>
</reference>
<evidence type="ECO:0000313" key="13">
    <source>
        <dbReference type="Proteomes" id="UP000281406"/>
    </source>
</evidence>
<gene>
    <name evidence="12" type="ORF">DPX16_12210</name>
</gene>
<evidence type="ECO:0000256" key="9">
    <source>
        <dbReference type="ARBA" id="ARBA00023180"/>
    </source>
</evidence>
<accession>A0A3N0YR02</accession>
<dbReference type="InterPro" id="IPR010457">
    <property type="entry name" value="IgC2-like_lig-bd"/>
</dbReference>
<evidence type="ECO:0000256" key="6">
    <source>
        <dbReference type="ARBA" id="ARBA00022989"/>
    </source>
</evidence>
<dbReference type="Proteomes" id="UP000281406">
    <property type="component" value="Unassembled WGS sequence"/>
</dbReference>
<evidence type="ECO:0000256" key="3">
    <source>
        <dbReference type="ARBA" id="ARBA00022692"/>
    </source>
</evidence>
<keyword evidence="3" id="KW-0812">Transmembrane</keyword>
<feature type="domain" description="Fibronectin type-III" evidence="11">
    <location>
        <begin position="373"/>
        <end position="466"/>
    </location>
</feature>
<keyword evidence="4" id="KW-0732">Signal</keyword>
<dbReference type="InterPro" id="IPR013783">
    <property type="entry name" value="Ig-like_fold"/>
</dbReference>
<dbReference type="InterPro" id="IPR003961">
    <property type="entry name" value="FN3_dom"/>
</dbReference>
<evidence type="ECO:0000313" key="12">
    <source>
        <dbReference type="EMBL" id="ROL48594.1"/>
    </source>
</evidence>
<dbReference type="PROSITE" id="PS50853">
    <property type="entry name" value="FN3"/>
    <property type="match status" value="2"/>
</dbReference>
<comment type="subcellular location">
    <subcellularLocation>
        <location evidence="1">Membrane</location>
        <topology evidence="1">Single-pass type I membrane protein</topology>
    </subcellularLocation>
</comment>
<dbReference type="SUPFAM" id="SSF48726">
    <property type="entry name" value="Immunoglobulin"/>
    <property type="match status" value="1"/>
</dbReference>
<dbReference type="InterPro" id="IPR036179">
    <property type="entry name" value="Ig-like_dom_sf"/>
</dbReference>
<keyword evidence="10" id="KW-0393">Immunoglobulin domain</keyword>
<keyword evidence="7" id="KW-0472">Membrane</keyword>
<evidence type="ECO:0000256" key="7">
    <source>
        <dbReference type="ARBA" id="ARBA00023136"/>
    </source>
</evidence>
<feature type="domain" description="Fibronectin type-III" evidence="11">
    <location>
        <begin position="269"/>
        <end position="368"/>
    </location>
</feature>
<evidence type="ECO:0000256" key="8">
    <source>
        <dbReference type="ARBA" id="ARBA00023170"/>
    </source>
</evidence>
<dbReference type="PANTHER" id="PTHR48423">
    <property type="entry name" value="INTERLEUKIN-27 RECEPTOR SUBUNIT ALPHA"/>
    <property type="match status" value="1"/>
</dbReference>
<keyword evidence="8 12" id="KW-0675">Receptor</keyword>
<keyword evidence="13" id="KW-1185">Reference proteome</keyword>
<sequence>MATSALSAPCVVQLDGHVHCPTWLVASGWIADPSHGDLAFQSRLQQRIRCRLLHWREGCSNSTCLKILPDSISKIPVEVGKNFTATCHLLEGSGYTSDDIEWVLGNISIAKQYYHKINETSVSVTVNVNSNVKGWLICKTRKSLSFQSPCVYGILLDVGYPPLKPENLTCIAVQEGTDISSDLKCSWESESRDPLLNTTYTLYATICLTNSAFTATCNQHLAKNCVVNLGTFPFYLDVRVWVEVKNTLGSVRSDELLCNDALNFVKPNPPLDVQVLAEVNFPTSLIVTWKHPIDKDTLKLLYVIRYRQVDSDVWTEVPESLIQAQTLFRLQSLEPYTEYVVQMRCIQERHQTYWSEWSATATVRTTEAKPTSAPDLWRIIQPTSDNRNVTLVWKPPVKANGEILNYHLGIIQDRNVIERHIRADNLNQSYSMMLPPGKVANIEITAANSVGVSPTATLFIPRSHQELPGVGSVSWSARDEELQVEWSGVSPSSVPLSGYLVEWVNVQQRDLKPNWQRVPHNVNTTTLTGFEKLKRYNISVYPIYKYRLDGILHIQAGSPVTRAAYIQQECMYLKYVTNLNFTVKVNAFNACHPQFQYHRTRSPRD</sequence>
<comment type="caution">
    <text evidence="12">The sequence shown here is derived from an EMBL/GenBank/DDBJ whole genome shotgun (WGS) entry which is preliminary data.</text>
</comment>
<dbReference type="AlphaFoldDB" id="A0A3N0YR02"/>
<organism evidence="12 13">
    <name type="scientific">Anabarilius grahami</name>
    <name type="common">Kanglang fish</name>
    <name type="synonym">Barilius grahami</name>
    <dbReference type="NCBI Taxonomy" id="495550"/>
    <lineage>
        <taxon>Eukaryota</taxon>
        <taxon>Metazoa</taxon>
        <taxon>Chordata</taxon>
        <taxon>Craniata</taxon>
        <taxon>Vertebrata</taxon>
        <taxon>Euteleostomi</taxon>
        <taxon>Actinopterygii</taxon>
        <taxon>Neopterygii</taxon>
        <taxon>Teleostei</taxon>
        <taxon>Ostariophysi</taxon>
        <taxon>Cypriniformes</taxon>
        <taxon>Xenocyprididae</taxon>
        <taxon>Xenocypridinae</taxon>
        <taxon>Xenocypridinae incertae sedis</taxon>
        <taxon>Anabarilius</taxon>
    </lineage>
</organism>
<dbReference type="OrthoDB" id="9934532at2759"/>
<dbReference type="InterPro" id="IPR036116">
    <property type="entry name" value="FN3_sf"/>
</dbReference>
<comment type="similarity">
    <text evidence="2">Belongs to the type I cytokine receptor family. Type 2 subfamily.</text>
</comment>
<evidence type="ECO:0000256" key="5">
    <source>
        <dbReference type="ARBA" id="ARBA00022737"/>
    </source>
</evidence>
<dbReference type="Pfam" id="PF06328">
    <property type="entry name" value="Lep_receptor_Ig"/>
    <property type="match status" value="1"/>
</dbReference>
<keyword evidence="6" id="KW-1133">Transmembrane helix</keyword>
<dbReference type="InterPro" id="IPR052672">
    <property type="entry name" value="Type1_Cytokine_Rcpt_Type2"/>
</dbReference>
<evidence type="ECO:0000256" key="1">
    <source>
        <dbReference type="ARBA" id="ARBA00004479"/>
    </source>
</evidence>
<protein>
    <submittedName>
        <fullName evidence="12">Interleukin-6 receptor subunit beta</fullName>
    </submittedName>
</protein>
<dbReference type="Gene3D" id="2.60.40.10">
    <property type="entry name" value="Immunoglobulins"/>
    <property type="match status" value="5"/>
</dbReference>
<evidence type="ECO:0000256" key="10">
    <source>
        <dbReference type="ARBA" id="ARBA00023319"/>
    </source>
</evidence>
<name>A0A3N0YR02_ANAGA</name>
<dbReference type="CDD" id="cd00063">
    <property type="entry name" value="FN3"/>
    <property type="match status" value="2"/>
</dbReference>
<dbReference type="Pfam" id="PF00041">
    <property type="entry name" value="fn3"/>
    <property type="match status" value="2"/>
</dbReference>
<evidence type="ECO:0000259" key="11">
    <source>
        <dbReference type="PROSITE" id="PS50853"/>
    </source>
</evidence>
<keyword evidence="5" id="KW-0677">Repeat</keyword>
<keyword evidence="9" id="KW-0325">Glycoprotein</keyword>
<dbReference type="PANTHER" id="PTHR48423:SF1">
    <property type="entry name" value="INTERLEUKIN-27 RECEPTOR SUBUNIT ALPHA"/>
    <property type="match status" value="1"/>
</dbReference>
<proteinExistence type="inferred from homology"/>
<dbReference type="GO" id="GO:0005886">
    <property type="term" value="C:plasma membrane"/>
    <property type="evidence" value="ECO:0007669"/>
    <property type="project" value="UniProtKB-ARBA"/>
</dbReference>
<dbReference type="SUPFAM" id="SSF49265">
    <property type="entry name" value="Fibronectin type III"/>
    <property type="match status" value="3"/>
</dbReference>
<evidence type="ECO:0000256" key="4">
    <source>
        <dbReference type="ARBA" id="ARBA00022729"/>
    </source>
</evidence>